<dbReference type="EMBL" id="CP031933">
    <property type="protein sequence ID" value="AYE38127.1"/>
    <property type="molecule type" value="Genomic_DNA"/>
</dbReference>
<dbReference type="Proteomes" id="UP000267208">
    <property type="component" value="Chromosome"/>
</dbReference>
<organism evidence="1 2">
    <name type="scientific">Companilactobacillus zhachilii</name>
    <dbReference type="NCBI Taxonomy" id="2304606"/>
    <lineage>
        <taxon>Bacteria</taxon>
        <taxon>Bacillati</taxon>
        <taxon>Bacillota</taxon>
        <taxon>Bacilli</taxon>
        <taxon>Lactobacillales</taxon>
        <taxon>Lactobacillaceae</taxon>
        <taxon>Companilactobacillus</taxon>
    </lineage>
</organism>
<proteinExistence type="predicted"/>
<evidence type="ECO:0000313" key="1">
    <source>
        <dbReference type="EMBL" id="AYE38127.1"/>
    </source>
</evidence>
<dbReference type="AlphaFoldDB" id="A0A386PUL4"/>
<dbReference type="KEGG" id="lzh:D1B17_05565"/>
<sequence length="144" mass="16636">MLTDIDRAIELLKDDSITTSEIQQATGIELKALTEARATKNVSKFVNNLKYSEVISLADCFNDLQINYLNENDDNDFYKFVIRMGDWFDESIGIQTEYYHSDEGLDDDLMVATAIQTLNDISTHNKSIMLDLYFSYCRDEQNMM</sequence>
<name>A0A386PUL4_9LACO</name>
<dbReference type="OrthoDB" id="2292344at2"/>
<accession>A0A386PUL4</accession>
<evidence type="ECO:0000313" key="2">
    <source>
        <dbReference type="Proteomes" id="UP000267208"/>
    </source>
</evidence>
<reference evidence="2" key="1">
    <citation type="submission" date="2018-08" db="EMBL/GenBank/DDBJ databases">
        <title>Genome of Lactobacillus sp. HBUAS52074.</title>
        <authorList>
            <person name="Guo Z."/>
            <person name="Zhang Z.D."/>
        </authorList>
    </citation>
    <scope>NUCLEOTIDE SEQUENCE [LARGE SCALE GENOMIC DNA]</scope>
    <source>
        <strain evidence="2">HBUAS52074</strain>
    </source>
</reference>
<protein>
    <submittedName>
        <fullName evidence="1">Uncharacterized protein</fullName>
    </submittedName>
</protein>
<gene>
    <name evidence="1" type="ORF">D1B17_05565</name>
</gene>
<dbReference type="RefSeq" id="WP_120142369.1">
    <property type="nucleotide sequence ID" value="NZ_CP031933.2"/>
</dbReference>
<keyword evidence="2" id="KW-1185">Reference proteome</keyword>